<name>A0A6A5BY02_NAEFO</name>
<dbReference type="Pfam" id="PF14196">
    <property type="entry name" value="ATC_hydrolase"/>
    <property type="match status" value="1"/>
</dbReference>
<accession>A0A6A5BY02</accession>
<reference evidence="1 2" key="1">
    <citation type="journal article" date="2019" name="Sci. Rep.">
        <title>Nanopore sequencing improves the draft genome of the human pathogenic amoeba Naegleria fowleri.</title>
        <authorList>
            <person name="Liechti N."/>
            <person name="Schurch N."/>
            <person name="Bruggmann R."/>
            <person name="Wittwer M."/>
        </authorList>
    </citation>
    <scope>NUCLEOTIDE SEQUENCE [LARGE SCALE GENOMIC DNA]</scope>
    <source>
        <strain evidence="1 2">ATCC 30894</strain>
    </source>
</reference>
<sequence>MLKNMLRAYLSFSNKYYVPIMYRFALKRALKSYHHHDGGNEPMDELMNKNNNGAQTCSSLNTFRNVEPTNIDNTSSSSRMKELMNKIQLEQNDIIHSEMTRKFLQDEKDMRNMTDKSWLPLVAQYIASNRVLAKELFQGDEKKAMLFIYDRALLPPVEKMMRMVLGGQGRKGIASGIIFRTPRAGEDDNQVDVLEFMWKIMSVANDLIHAWTLSHEIYHETKNVTALEGHSDSTHSGDDNEKIRISTIRVHNCMLNRFFKAHNASHLMPVICSFDTIWARNAYENTGHKLRRNQTLSLGGNYCAFDFSKGFEKEYDVVSVEIEKLRKH</sequence>
<dbReference type="VEuPathDB" id="AmoebaDB:NfTy_053580"/>
<evidence type="ECO:0008006" key="3">
    <source>
        <dbReference type="Google" id="ProtNLM"/>
    </source>
</evidence>
<gene>
    <name evidence="1" type="ORF">FDP41_001537</name>
</gene>
<dbReference type="InterPro" id="IPR026002">
    <property type="entry name" value="ATC_hydrolase-like"/>
</dbReference>
<evidence type="ECO:0000313" key="2">
    <source>
        <dbReference type="Proteomes" id="UP000444721"/>
    </source>
</evidence>
<dbReference type="AlphaFoldDB" id="A0A6A5BY02"/>
<evidence type="ECO:0000313" key="1">
    <source>
        <dbReference type="EMBL" id="KAF0979194.1"/>
    </source>
</evidence>
<dbReference type="OrthoDB" id="10333827at2759"/>
<keyword evidence="2" id="KW-1185">Reference proteome</keyword>
<protein>
    <recommendedName>
        <fullName evidence="3">L-2-amino-thiazoline-4-carboxylic acid hydrolase</fullName>
    </recommendedName>
</protein>
<dbReference type="GeneID" id="68108755"/>
<comment type="caution">
    <text evidence="1">The sequence shown here is derived from an EMBL/GenBank/DDBJ whole genome shotgun (WGS) entry which is preliminary data.</text>
</comment>
<dbReference type="EMBL" id="VFQX01000027">
    <property type="protein sequence ID" value="KAF0979194.1"/>
    <property type="molecule type" value="Genomic_DNA"/>
</dbReference>
<organism evidence="1 2">
    <name type="scientific">Naegleria fowleri</name>
    <name type="common">Brain eating amoeba</name>
    <dbReference type="NCBI Taxonomy" id="5763"/>
    <lineage>
        <taxon>Eukaryota</taxon>
        <taxon>Discoba</taxon>
        <taxon>Heterolobosea</taxon>
        <taxon>Tetramitia</taxon>
        <taxon>Eutetramitia</taxon>
        <taxon>Vahlkampfiidae</taxon>
        <taxon>Naegleria</taxon>
    </lineage>
</organism>
<dbReference type="VEuPathDB" id="AmoebaDB:NF0075680"/>
<dbReference type="Proteomes" id="UP000444721">
    <property type="component" value="Unassembled WGS sequence"/>
</dbReference>
<dbReference type="RefSeq" id="XP_044563907.1">
    <property type="nucleotide sequence ID" value="XM_044704632.1"/>
</dbReference>
<dbReference type="VEuPathDB" id="AmoebaDB:FDP41_001537"/>
<proteinExistence type="predicted"/>